<gene>
    <name evidence="1" type="ORF">ElyMa_003402600</name>
</gene>
<organism evidence="1 2">
    <name type="scientific">Elysia marginata</name>
    <dbReference type="NCBI Taxonomy" id="1093978"/>
    <lineage>
        <taxon>Eukaryota</taxon>
        <taxon>Metazoa</taxon>
        <taxon>Spiralia</taxon>
        <taxon>Lophotrochozoa</taxon>
        <taxon>Mollusca</taxon>
        <taxon>Gastropoda</taxon>
        <taxon>Heterobranchia</taxon>
        <taxon>Euthyneura</taxon>
        <taxon>Panpulmonata</taxon>
        <taxon>Sacoglossa</taxon>
        <taxon>Placobranchoidea</taxon>
        <taxon>Plakobranchidae</taxon>
        <taxon>Elysia</taxon>
    </lineage>
</organism>
<comment type="caution">
    <text evidence="1">The sequence shown here is derived from an EMBL/GenBank/DDBJ whole genome shotgun (WGS) entry which is preliminary data.</text>
</comment>
<dbReference type="InterPro" id="IPR005049">
    <property type="entry name" value="STL-like"/>
</dbReference>
<dbReference type="EMBL" id="BMAT01007011">
    <property type="protein sequence ID" value="GFS23945.1"/>
    <property type="molecule type" value="Genomic_DNA"/>
</dbReference>
<name>A0AAV4JQC6_9GAST</name>
<evidence type="ECO:0000313" key="2">
    <source>
        <dbReference type="Proteomes" id="UP000762676"/>
    </source>
</evidence>
<dbReference type="PANTHER" id="PTHR31362">
    <property type="entry name" value="GLYCOSYLTRANSFERASE STELLO1-RELATED"/>
    <property type="match status" value="1"/>
</dbReference>
<reference evidence="1 2" key="1">
    <citation type="journal article" date="2021" name="Elife">
        <title>Chloroplast acquisition without the gene transfer in kleptoplastic sea slugs, Plakobranchus ocellatus.</title>
        <authorList>
            <person name="Maeda T."/>
            <person name="Takahashi S."/>
            <person name="Yoshida T."/>
            <person name="Shimamura S."/>
            <person name="Takaki Y."/>
            <person name="Nagai Y."/>
            <person name="Toyoda A."/>
            <person name="Suzuki Y."/>
            <person name="Arimoto A."/>
            <person name="Ishii H."/>
            <person name="Satoh N."/>
            <person name="Nishiyama T."/>
            <person name="Hasebe M."/>
            <person name="Maruyama T."/>
            <person name="Minagawa J."/>
            <person name="Obokata J."/>
            <person name="Shigenobu S."/>
        </authorList>
    </citation>
    <scope>NUCLEOTIDE SEQUENCE [LARGE SCALE GENOMIC DNA]</scope>
</reference>
<dbReference type="Proteomes" id="UP000762676">
    <property type="component" value="Unassembled WGS sequence"/>
</dbReference>
<dbReference type="AlphaFoldDB" id="A0AAV4JQC6"/>
<protein>
    <submittedName>
        <fullName evidence="1">Uncharacterized protein</fullName>
    </submittedName>
</protein>
<proteinExistence type="predicted"/>
<evidence type="ECO:0000313" key="1">
    <source>
        <dbReference type="EMBL" id="GFS23945.1"/>
    </source>
</evidence>
<dbReference type="PANTHER" id="PTHR31362:SF0">
    <property type="entry name" value="EXOSTOSIN DOMAIN-CONTAINING PROTEIN-RELATED"/>
    <property type="match status" value="1"/>
</dbReference>
<dbReference type="Pfam" id="PF03385">
    <property type="entry name" value="STELLO"/>
    <property type="match status" value="1"/>
</dbReference>
<accession>A0AAV4JQC6</accession>
<keyword evidence="2" id="KW-1185">Reference proteome</keyword>
<sequence length="270" mass="30727">MYSNTEKLLDFLSKWTCQSELSFFGCVKTLTSKLAIAGFFHQSDVDLTKAWLTDLSRVGYREPTRKFAPRSSHDIVTSVTEGTESFETCENRTLHPHLIPRYDQTFVLFYPVEQEAPMLQPGALSSQLKSLQHVSIATGVCSFSELFSSASRITQASQSMDFFDDIMLNISFNFPDFYDNIQFLEAAYRSIFQNIVYCGPNRRNFEKVPRGMRSLQRLSFIEADVSCGYRAYVCTLQTLRIGYNVPGYLHTSDDALSNHGVLRARTKAKC</sequence>